<organism evidence="1 2">
    <name type="scientific">Campylobacter virus IBB35</name>
    <dbReference type="NCBI Taxonomy" id="1006972"/>
    <lineage>
        <taxon>Viruses</taxon>
        <taxon>Duplodnaviria</taxon>
        <taxon>Heunggongvirae</taxon>
        <taxon>Uroviricota</taxon>
        <taxon>Caudoviricetes</taxon>
        <taxon>Connertonviridae</taxon>
        <taxon>Firehammervirus</taxon>
    </lineage>
</organism>
<dbReference type="Proteomes" id="UP000007175">
    <property type="component" value="Genome Segment"/>
</dbReference>
<protein>
    <submittedName>
        <fullName evidence="1">Uncharacterized protein</fullName>
    </submittedName>
</protein>
<reference evidence="1 2" key="1">
    <citation type="journal article" date="2012" name="Virol. J.">
        <title>The genome and proteome of a Campylobacter coli bacteriophage vB_CcoM-IBB_35 reveal unusual features.</title>
        <authorList>
            <person name="Carvalho C.M."/>
            <person name="Kropinski A.M."/>
            <person name="Lingohr E.J."/>
            <person name="Santos S.B."/>
            <person name="King J."/>
            <person name="Azeredo J."/>
        </authorList>
    </citation>
    <scope>NUCLEOTIDE SEQUENCE [LARGE SCALE GENOMIC DNA]</scope>
</reference>
<evidence type="ECO:0000313" key="2">
    <source>
        <dbReference type="Proteomes" id="UP000007175"/>
    </source>
</evidence>
<dbReference type="EMBL" id="HM246720">
    <property type="protein sequence ID" value="AEF56780.1"/>
    <property type="molecule type" value="Genomic_DNA"/>
</dbReference>
<name>H6SU88_9CAUD</name>
<sequence length="160" mass="19172">MIHSECDVDELVYDYLDMSDVYDVKITTELDCVPYKKIEDYDFKEFSIGSPFFKTVKWCSEHIKLFNPYLKDIFWCYECPLCYCVTGYEEAYKKYFRAKVAELDNKRIPESQIIQAAKVIFGDDKFMDFKIKSIYYETAMFSKKLRYHSEKVENLGFKLI</sequence>
<accession>H6SU88</accession>
<evidence type="ECO:0000313" key="1">
    <source>
        <dbReference type="EMBL" id="AEF56780.1"/>
    </source>
</evidence>
<proteinExistence type="predicted"/>